<comment type="caution">
    <text evidence="1">The sequence shown here is derived from an EMBL/GenBank/DDBJ whole genome shotgun (WGS) entry which is preliminary data.</text>
</comment>
<name>A0ABN1SQ67_9ACTN</name>
<sequence>MPSSSAAGCPPASLDGFGEASTVGLVCCHAWPAGSHSQGYDYRHLRRWLAYRGIRHRLARKAIESSPRLGRHQWVVERTNRSHLDSDAKPGIAWVTTRQTS</sequence>
<reference evidence="1 2" key="1">
    <citation type="journal article" date="2019" name="Int. J. Syst. Evol. Microbiol.">
        <title>The Global Catalogue of Microorganisms (GCM) 10K type strain sequencing project: providing services to taxonomists for standard genome sequencing and annotation.</title>
        <authorList>
            <consortium name="The Broad Institute Genomics Platform"/>
            <consortium name="The Broad Institute Genome Sequencing Center for Infectious Disease"/>
            <person name="Wu L."/>
            <person name="Ma J."/>
        </authorList>
    </citation>
    <scope>NUCLEOTIDE SEQUENCE [LARGE SCALE GENOMIC DNA]</scope>
    <source>
        <strain evidence="1 2">JCM 11445</strain>
    </source>
</reference>
<evidence type="ECO:0000313" key="2">
    <source>
        <dbReference type="Proteomes" id="UP001500033"/>
    </source>
</evidence>
<evidence type="ECO:0008006" key="3">
    <source>
        <dbReference type="Google" id="ProtNLM"/>
    </source>
</evidence>
<dbReference type="EMBL" id="BAAAIE010000118">
    <property type="protein sequence ID" value="GAA1000916.1"/>
    <property type="molecule type" value="Genomic_DNA"/>
</dbReference>
<gene>
    <name evidence="1" type="ORF">GCM10009576_091430</name>
</gene>
<accession>A0ABN1SQ67</accession>
<organism evidence="1 2">
    <name type="scientific">Streptomyces rhizosphaericus</name>
    <dbReference type="NCBI Taxonomy" id="114699"/>
    <lineage>
        <taxon>Bacteria</taxon>
        <taxon>Bacillati</taxon>
        <taxon>Actinomycetota</taxon>
        <taxon>Actinomycetes</taxon>
        <taxon>Kitasatosporales</taxon>
        <taxon>Streptomycetaceae</taxon>
        <taxon>Streptomyces</taxon>
        <taxon>Streptomyces violaceusniger group</taxon>
    </lineage>
</organism>
<keyword evidence="2" id="KW-1185">Reference proteome</keyword>
<proteinExistence type="predicted"/>
<dbReference type="Proteomes" id="UP001500033">
    <property type="component" value="Unassembled WGS sequence"/>
</dbReference>
<protein>
    <recommendedName>
        <fullName evidence="3">Transposase</fullName>
    </recommendedName>
</protein>
<evidence type="ECO:0000313" key="1">
    <source>
        <dbReference type="EMBL" id="GAA1000916.1"/>
    </source>
</evidence>